<feature type="compositionally biased region" description="Low complexity" evidence="1">
    <location>
        <begin position="13"/>
        <end position="59"/>
    </location>
</feature>
<feature type="compositionally biased region" description="Low complexity" evidence="1">
    <location>
        <begin position="261"/>
        <end position="274"/>
    </location>
</feature>
<protein>
    <submittedName>
        <fullName evidence="3">Uncharacterized protein</fullName>
    </submittedName>
</protein>
<feature type="region of interest" description="Disordered" evidence="1">
    <location>
        <begin position="197"/>
        <end position="218"/>
    </location>
</feature>
<feature type="compositionally biased region" description="Pro residues" evidence="1">
    <location>
        <begin position="60"/>
        <end position="70"/>
    </location>
</feature>
<evidence type="ECO:0000256" key="2">
    <source>
        <dbReference type="SAM" id="Phobius"/>
    </source>
</evidence>
<dbReference type="Proteomes" id="UP001050691">
    <property type="component" value="Unassembled WGS sequence"/>
</dbReference>
<keyword evidence="4" id="KW-1185">Reference proteome</keyword>
<dbReference type="EMBL" id="BPWL01000011">
    <property type="protein sequence ID" value="GJJ15998.1"/>
    <property type="molecule type" value="Genomic_DNA"/>
</dbReference>
<proteinExistence type="predicted"/>
<name>A0AAV5ASL4_9AGAM</name>
<sequence length="543" mass="55641">TPPSNPTTPTTPPTQTSGGSSTPSSSNSQPSSSSPPSSSSTPNQPTNPSPNSTSSSNSNTPPPTPTPTPIVPSTSSSTLVVTGPGGTRSTVTTFLTLPSSTPISPARENTKQSGFFGNTGAVAGVFAVVGVVALILAFFIITTCVRRRRARRFDREVAEAAAAAANTTLNPYEDDEDGGLGRLGPYIAGGGAGAGATAAGYDTPHRDPSKSSGHGSLRGDPVGYADSYNMSELAGSGVAGVGAGLAAGAGYGAYRGAGGHPQYQPQSAYNQQQQPPVPQGDVPNSYYDYPRNYPTPDGGYGAALYARSPPPGTQPYPGYLQQHPQGGFVYEPSPQPQGQQTQGLQRQPTYPGLAHSPAPSGTTAVSDPYAAVVAATSTASPTTTSAGVNPTGSLNRRSPNLPNPYDGTTSTQAAQNVNPAVDAHGGYGYVNNAYGGQQGFGAFGGQTQNPSFQQQPSQGQFQPYNDNAPLTTAFGAGNSLAHPDDDQEHIIAYDNSGHDHSAEDDNGSIAEDYGSRRVLKVRPCTFELSKADAMTLLLKVANE</sequence>
<feature type="region of interest" description="Disordered" evidence="1">
    <location>
        <begin position="259"/>
        <end position="364"/>
    </location>
</feature>
<feature type="compositionally biased region" description="Low complexity" evidence="1">
    <location>
        <begin position="71"/>
        <end position="82"/>
    </location>
</feature>
<gene>
    <name evidence="3" type="ORF">Clacol_010277</name>
</gene>
<keyword evidence="2" id="KW-0812">Transmembrane</keyword>
<evidence type="ECO:0000256" key="1">
    <source>
        <dbReference type="SAM" id="MobiDB-lite"/>
    </source>
</evidence>
<feature type="region of interest" description="Disordered" evidence="1">
    <location>
        <begin position="377"/>
        <end position="412"/>
    </location>
</feature>
<feature type="compositionally biased region" description="Polar residues" evidence="1">
    <location>
        <begin position="387"/>
        <end position="412"/>
    </location>
</feature>
<feature type="compositionally biased region" description="Low complexity" evidence="1">
    <location>
        <begin position="377"/>
        <end position="386"/>
    </location>
</feature>
<accession>A0AAV5ASL4</accession>
<feature type="non-terminal residue" evidence="3">
    <location>
        <position position="1"/>
    </location>
</feature>
<organism evidence="3 4">
    <name type="scientific">Clathrus columnatus</name>
    <dbReference type="NCBI Taxonomy" id="1419009"/>
    <lineage>
        <taxon>Eukaryota</taxon>
        <taxon>Fungi</taxon>
        <taxon>Dikarya</taxon>
        <taxon>Basidiomycota</taxon>
        <taxon>Agaricomycotina</taxon>
        <taxon>Agaricomycetes</taxon>
        <taxon>Phallomycetidae</taxon>
        <taxon>Phallales</taxon>
        <taxon>Clathraceae</taxon>
        <taxon>Clathrus</taxon>
    </lineage>
</organism>
<evidence type="ECO:0000313" key="4">
    <source>
        <dbReference type="Proteomes" id="UP001050691"/>
    </source>
</evidence>
<feature type="transmembrane region" description="Helical" evidence="2">
    <location>
        <begin position="121"/>
        <end position="145"/>
    </location>
</feature>
<dbReference type="AlphaFoldDB" id="A0AAV5ASL4"/>
<feature type="compositionally biased region" description="Low complexity" evidence="1">
    <location>
        <begin position="336"/>
        <end position="349"/>
    </location>
</feature>
<comment type="caution">
    <text evidence="3">The sequence shown here is derived from an EMBL/GenBank/DDBJ whole genome shotgun (WGS) entry which is preliminary data.</text>
</comment>
<keyword evidence="2" id="KW-1133">Transmembrane helix</keyword>
<feature type="compositionally biased region" description="Pro residues" evidence="1">
    <location>
        <begin position="1"/>
        <end position="12"/>
    </location>
</feature>
<keyword evidence="2" id="KW-0472">Membrane</keyword>
<feature type="region of interest" description="Disordered" evidence="1">
    <location>
        <begin position="1"/>
        <end position="90"/>
    </location>
</feature>
<reference evidence="3" key="1">
    <citation type="submission" date="2021-10" db="EMBL/GenBank/DDBJ databases">
        <title>De novo Genome Assembly of Clathrus columnatus (Basidiomycota, Fungi) Using Illumina and Nanopore Sequence Data.</title>
        <authorList>
            <person name="Ogiso-Tanaka E."/>
            <person name="Itagaki H."/>
            <person name="Hosoya T."/>
            <person name="Hosaka K."/>
        </authorList>
    </citation>
    <scope>NUCLEOTIDE SEQUENCE</scope>
    <source>
        <strain evidence="3">MO-923</strain>
    </source>
</reference>
<evidence type="ECO:0000313" key="3">
    <source>
        <dbReference type="EMBL" id="GJJ15998.1"/>
    </source>
</evidence>